<evidence type="ECO:0000256" key="2">
    <source>
        <dbReference type="ARBA" id="ARBA00022475"/>
    </source>
</evidence>
<keyword evidence="3" id="KW-0812">Transmembrane</keyword>
<keyword evidence="5" id="KW-0472">Membrane</keyword>
<comment type="caution">
    <text evidence="9">The sequence shown here is derived from an EMBL/GenBank/DDBJ whole genome shotgun (WGS) entry which is preliminary data.</text>
</comment>
<keyword evidence="9" id="KW-0413">Isomerase</keyword>
<evidence type="ECO:0000256" key="5">
    <source>
        <dbReference type="ARBA" id="ARBA00023136"/>
    </source>
</evidence>
<dbReference type="EMBL" id="VINQ01000001">
    <property type="protein sequence ID" value="KAA0920980.1"/>
    <property type="molecule type" value="Genomic_DNA"/>
</dbReference>
<comment type="subcellular location">
    <subcellularLocation>
        <location evidence="1">Cell membrane</location>
        <topology evidence="1">Single-pass type II membrane protein</topology>
    </subcellularLocation>
</comment>
<gene>
    <name evidence="9" type="ORF">FLO80_02060</name>
</gene>
<dbReference type="AlphaFoldDB" id="A0A5A9ZUU9"/>
<evidence type="ECO:0000256" key="1">
    <source>
        <dbReference type="ARBA" id="ARBA00004401"/>
    </source>
</evidence>
<dbReference type="InterPro" id="IPR052029">
    <property type="entry name" value="PpiD_chaperone"/>
</dbReference>
<sequence length="613" mass="66865">MARGTTSKTLVWILMALLILGLGGFGVTNLSGNIRTIGSVGGQDITVNAYVRALQDEIRAREAETGEPIPFSQARDMGLDQVALARLIASTALDNETVQLGLSVGDANLRDQLLQIQGFQGLDGSFDRDGYRFYLDRTNQSEAEFEEGLRREIARGLLQAAVLSGVTASPTYADTIVSHLAERRNFTWARLSEADLDTPLGEPTEAQLAAFHSENAERFMQPEMKRITYAWLSPDMILDQVEIDEATLRSHYEDREDEFNRPERRLVERLVFADEAAAEAAKITIESGDKSFEDIVAERGLDLSDVDMGDVLPSDLGDAGPAAFNADPGTTIGPFPTDLGPALFRVNAVLPASSMPFEEAAAMIRDDLALGRTRRQIEDQMNPVDDLLAAGASIEELAEETEMRLFTLDWTPSISEGAAGYEAFQEAAAALSQDDFPELIALDDGGIVAMRLDEILPPRQLSLDEVRDDVTAAWEEAELTRRLTEKAEALLPQVTPEADMAALGLTVTQETGITRGAFIPGMPENFLTRVFAMQEGEARIIDLPAGVALVRLDAIQPPDENDEAVPALRDALTEQASSSQAQDLFQYYINDLQARAGLQLDQTAINAVLANFQ</sequence>
<protein>
    <submittedName>
        <fullName evidence="9">Peptidylprolyl isomerase</fullName>
    </submittedName>
</protein>
<dbReference type="Pfam" id="PF13624">
    <property type="entry name" value="SurA_N_3"/>
    <property type="match status" value="1"/>
</dbReference>
<proteinExistence type="inferred from homology"/>
<dbReference type="SUPFAM" id="SSF109998">
    <property type="entry name" value="Triger factor/SurA peptide-binding domain-like"/>
    <property type="match status" value="1"/>
</dbReference>
<dbReference type="PANTHER" id="PTHR47529">
    <property type="entry name" value="PEPTIDYL-PROLYL CIS-TRANS ISOMERASE D"/>
    <property type="match status" value="1"/>
</dbReference>
<evidence type="ECO:0000256" key="3">
    <source>
        <dbReference type="ARBA" id="ARBA00022692"/>
    </source>
</evidence>
<dbReference type="Gene3D" id="1.10.4030.10">
    <property type="entry name" value="Porin chaperone SurA, peptide-binding domain"/>
    <property type="match status" value="1"/>
</dbReference>
<keyword evidence="6" id="KW-0143">Chaperone</keyword>
<evidence type="ECO:0000256" key="6">
    <source>
        <dbReference type="ARBA" id="ARBA00023186"/>
    </source>
</evidence>
<evidence type="ECO:0000313" key="9">
    <source>
        <dbReference type="EMBL" id="KAA0920980.1"/>
    </source>
</evidence>
<dbReference type="Proteomes" id="UP000325291">
    <property type="component" value="Unassembled WGS sequence"/>
</dbReference>
<dbReference type="PANTHER" id="PTHR47529:SF1">
    <property type="entry name" value="PERIPLASMIC CHAPERONE PPID"/>
    <property type="match status" value="1"/>
</dbReference>
<evidence type="ECO:0000313" key="10">
    <source>
        <dbReference type="Proteomes" id="UP000325291"/>
    </source>
</evidence>
<reference evidence="9 10" key="1">
    <citation type="submission" date="2019-07" db="EMBL/GenBank/DDBJ databases">
        <title>Aquicoccus porphyridii gen. nov., sp. nov., isolated from a small marine red alga, Porphyridium marinum.</title>
        <authorList>
            <person name="Liu L."/>
        </authorList>
    </citation>
    <scope>NUCLEOTIDE SEQUENCE [LARGE SCALE GENOMIC DNA]</scope>
    <source>
        <strain evidence="9 10">L1 8-17</strain>
    </source>
</reference>
<feature type="domain" description="PpiC" evidence="8">
    <location>
        <begin position="243"/>
        <end position="360"/>
    </location>
</feature>
<keyword evidence="10" id="KW-1185">Reference proteome</keyword>
<evidence type="ECO:0000256" key="4">
    <source>
        <dbReference type="ARBA" id="ARBA00022989"/>
    </source>
</evidence>
<dbReference type="RefSeq" id="WP_111361999.1">
    <property type="nucleotide sequence ID" value="NZ_VINQ01000001.1"/>
</dbReference>
<dbReference type="GO" id="GO:0003755">
    <property type="term" value="F:peptidyl-prolyl cis-trans isomerase activity"/>
    <property type="evidence" value="ECO:0007669"/>
    <property type="project" value="InterPro"/>
</dbReference>
<comment type="similarity">
    <text evidence="7">Belongs to the PpiD chaperone family.</text>
</comment>
<dbReference type="Pfam" id="PF13145">
    <property type="entry name" value="Rotamase_2"/>
    <property type="match status" value="1"/>
</dbReference>
<evidence type="ECO:0000259" key="8">
    <source>
        <dbReference type="Pfam" id="PF13145"/>
    </source>
</evidence>
<organism evidence="9 10">
    <name type="scientific">Aquicoccus porphyridii</name>
    <dbReference type="NCBI Taxonomy" id="1852029"/>
    <lineage>
        <taxon>Bacteria</taxon>
        <taxon>Pseudomonadati</taxon>
        <taxon>Pseudomonadota</taxon>
        <taxon>Alphaproteobacteria</taxon>
        <taxon>Rhodobacterales</taxon>
        <taxon>Paracoccaceae</taxon>
        <taxon>Aquicoccus</taxon>
    </lineage>
</organism>
<evidence type="ECO:0000256" key="7">
    <source>
        <dbReference type="ARBA" id="ARBA00038408"/>
    </source>
</evidence>
<dbReference type="InterPro" id="IPR000297">
    <property type="entry name" value="PPIase_PpiC"/>
</dbReference>
<name>A0A5A9ZUU9_9RHOB</name>
<dbReference type="InterPro" id="IPR027304">
    <property type="entry name" value="Trigger_fact/SurA_dom_sf"/>
</dbReference>
<keyword evidence="2" id="KW-1003">Cell membrane</keyword>
<keyword evidence="4" id="KW-1133">Transmembrane helix</keyword>
<dbReference type="SUPFAM" id="SSF54534">
    <property type="entry name" value="FKBP-like"/>
    <property type="match status" value="1"/>
</dbReference>
<accession>A0A5A9ZUU9</accession>
<dbReference type="GO" id="GO:0005886">
    <property type="term" value="C:plasma membrane"/>
    <property type="evidence" value="ECO:0007669"/>
    <property type="project" value="UniProtKB-SubCell"/>
</dbReference>